<dbReference type="PANTHER" id="PTHR31672">
    <property type="entry name" value="BNACNNG10540D PROTEIN"/>
    <property type="match status" value="1"/>
</dbReference>
<feature type="compositionally biased region" description="Basic and acidic residues" evidence="1">
    <location>
        <begin position="1217"/>
        <end position="1226"/>
    </location>
</feature>
<dbReference type="SUPFAM" id="SSF50965">
    <property type="entry name" value="Galactose oxidase, central domain"/>
    <property type="match status" value="3"/>
</dbReference>
<keyword evidence="4" id="KW-1185">Reference proteome</keyword>
<feature type="domain" description="F-box" evidence="2">
    <location>
        <begin position="475"/>
        <end position="514"/>
    </location>
</feature>
<feature type="domain" description="F-box" evidence="2">
    <location>
        <begin position="101"/>
        <end position="141"/>
    </location>
</feature>
<dbReference type="Pfam" id="PF00646">
    <property type="entry name" value="F-box"/>
    <property type="match status" value="3"/>
</dbReference>
<dbReference type="Gene3D" id="1.20.1280.50">
    <property type="match status" value="3"/>
</dbReference>
<evidence type="ECO:0000313" key="3">
    <source>
        <dbReference type="EMBL" id="RYR60238.1"/>
    </source>
</evidence>
<feature type="domain" description="F-box" evidence="2">
    <location>
        <begin position="860"/>
        <end position="900"/>
    </location>
</feature>
<sequence>MGDENIKCTHLGLLRFLAKSFSHCAYPVIYIIGRDYDKRGYFMYNVRGDLLKHFKNLYCPLPIGETFTVYKESLLPLPSQTLVLDSIHCMEKKQKSINDILPLDLIQRILLRIPVKHLGRLKCVSKLWHSLISDPDFAESHLHLSLASTNACIYKKNSTEAYLIHLEEAFNDKNYKVRELSFPFKKPPPSEFRLMGSCRGFVLLHQEPHFFVVWNPLTGFSKRVSYSWLDIVHRTKGRYFRFSGNAMLYGFGYDATLDDYLLVIAWKDSNCQLLDCFSLKTNSWINLDAALPKPLVLMEWRSRGLFLNGSIHWLSYYLEKHHSDGLLVFDLKERSFSKISLPEQLEMRDAATFFILGGCLALCSQDYVGCKTHIWVMKEYKVYSSWTLYVIPCLEFEPLCLSNDRDVVAVIYRSLKFAKYNLREELLRRFRCPLFRLQTFNWTWCTVYTESLLPFPSNKTRNMEEKKQKSINEILPVELIQRILLRIPDKHLGRLKCVSKLWYSLISDPHFAESHLHLSLAPTHACLKYSTEAYIVHLEELFNGDIYELKEVSFPFKKKPPPGFGVVGSCRGFVLFCRRPHLFVVWNPLTGFSKRISCSCIVHRSKRRSVKFPGDSNLYGFGHDASRDDYLVVVGWLDGGNCQHLYCLSLTTNSWINIDVALLKPLGSIWCRSRGLFLNGSIHWLFSSLEGEGLLIFDLKERSFSKIYLPEQPITRRNHRFVILGGCLAFYSHDYFEHITDIWVMKEYKVQSSWTLYAIPGLKFDPLCLSNGSDIIGVDPFPASIPVGSLKLVKYNIREELLQHFTYPSRLRHHAYYYGSCTYTESLLKQQLKHTGNKSKEHSAMEKKKNDKSKSIHDILPLELIHRILLRVPIRHLARLRCVSKLWCSLISDPDFAEFHFHHSPAATDACFFIENPTIAYLVYLDDNDASQKEVRPPFKKNPPYDFAVLGSCRGFILLDRHPHFVMVWNPLTGFSKRISYSHIVPCRKYRDFRLTYSARLHGFGYDASQDDYLLLVAWSDCGGQYHLDCFSLRTNSWINLDVALPKPLGVFDSFSCGLFMNGAIHWLPFSLTALTSYRDAILIFDMKERTFSRIPGPEQPIMSACSYPRLALLGGCLALYYRNNDSCNTHIWVMKEYKVHSSWTLYQIPYKFFRPLCLSSNGDIIGRGYTSNYKVGYFIYNVRQDLLKHLKNLCCPLPIHQADTMYTESLLPLPSDIKDNDNKEKEEEENGTS</sequence>
<name>A0A445DAL5_ARAHY</name>
<gene>
    <name evidence="3" type="ORF">Ahy_A04g017311</name>
</gene>
<dbReference type="EMBL" id="SDMP01000004">
    <property type="protein sequence ID" value="RYR60238.1"/>
    <property type="molecule type" value="Genomic_DNA"/>
</dbReference>
<protein>
    <recommendedName>
        <fullName evidence="2">F-box domain-containing protein</fullName>
    </recommendedName>
</protein>
<dbReference type="STRING" id="3818.A0A445DAL5"/>
<evidence type="ECO:0000259" key="2">
    <source>
        <dbReference type="SMART" id="SM00256"/>
    </source>
</evidence>
<dbReference type="SUPFAM" id="SSF81383">
    <property type="entry name" value="F-box domain"/>
    <property type="match status" value="3"/>
</dbReference>
<organism evidence="3 4">
    <name type="scientific">Arachis hypogaea</name>
    <name type="common">Peanut</name>
    <dbReference type="NCBI Taxonomy" id="3818"/>
    <lineage>
        <taxon>Eukaryota</taxon>
        <taxon>Viridiplantae</taxon>
        <taxon>Streptophyta</taxon>
        <taxon>Embryophyta</taxon>
        <taxon>Tracheophyta</taxon>
        <taxon>Spermatophyta</taxon>
        <taxon>Magnoliopsida</taxon>
        <taxon>eudicotyledons</taxon>
        <taxon>Gunneridae</taxon>
        <taxon>Pentapetalae</taxon>
        <taxon>rosids</taxon>
        <taxon>fabids</taxon>
        <taxon>Fabales</taxon>
        <taxon>Fabaceae</taxon>
        <taxon>Papilionoideae</taxon>
        <taxon>50 kb inversion clade</taxon>
        <taxon>dalbergioids sensu lato</taxon>
        <taxon>Dalbergieae</taxon>
        <taxon>Pterocarpus clade</taxon>
        <taxon>Arachis</taxon>
    </lineage>
</organism>
<dbReference type="InterPro" id="IPR006527">
    <property type="entry name" value="F-box-assoc_dom_typ1"/>
</dbReference>
<dbReference type="InterPro" id="IPR017451">
    <property type="entry name" value="F-box-assoc_interact_dom"/>
</dbReference>
<dbReference type="Proteomes" id="UP000289738">
    <property type="component" value="Chromosome A04"/>
</dbReference>
<dbReference type="AlphaFoldDB" id="A0A445DAL5"/>
<reference evidence="3 4" key="1">
    <citation type="submission" date="2019-01" db="EMBL/GenBank/DDBJ databases">
        <title>Sequencing of cultivated peanut Arachis hypogaea provides insights into genome evolution and oil improvement.</title>
        <authorList>
            <person name="Chen X."/>
        </authorList>
    </citation>
    <scope>NUCLEOTIDE SEQUENCE [LARGE SCALE GENOMIC DNA]</scope>
    <source>
        <strain evidence="4">cv. Fuhuasheng</strain>
        <tissue evidence="3">Leaves</tissue>
    </source>
</reference>
<evidence type="ECO:0000256" key="1">
    <source>
        <dbReference type="SAM" id="MobiDB-lite"/>
    </source>
</evidence>
<proteinExistence type="predicted"/>
<dbReference type="InterPro" id="IPR011043">
    <property type="entry name" value="Gal_Oxase/kelch_b-propeller"/>
</dbReference>
<comment type="caution">
    <text evidence="3">The sequence shown here is derived from an EMBL/GenBank/DDBJ whole genome shotgun (WGS) entry which is preliminary data.</text>
</comment>
<dbReference type="CDD" id="cd22157">
    <property type="entry name" value="F-box_AtFBW1-like"/>
    <property type="match status" value="3"/>
</dbReference>
<feature type="region of interest" description="Disordered" evidence="1">
    <location>
        <begin position="1213"/>
        <end position="1234"/>
    </location>
</feature>
<dbReference type="InterPro" id="IPR036047">
    <property type="entry name" value="F-box-like_dom_sf"/>
</dbReference>
<evidence type="ECO:0000313" key="4">
    <source>
        <dbReference type="Proteomes" id="UP000289738"/>
    </source>
</evidence>
<dbReference type="SMART" id="SM00256">
    <property type="entry name" value="FBOX"/>
    <property type="match status" value="3"/>
</dbReference>
<accession>A0A445DAL5</accession>
<dbReference type="NCBIfam" id="TIGR01640">
    <property type="entry name" value="F_box_assoc_1"/>
    <property type="match status" value="3"/>
</dbReference>
<dbReference type="InterPro" id="IPR050796">
    <property type="entry name" value="SCF_F-box_component"/>
</dbReference>
<dbReference type="PANTHER" id="PTHR31672:SF13">
    <property type="entry name" value="F-BOX PROTEIN CPR30-LIKE"/>
    <property type="match status" value="1"/>
</dbReference>
<dbReference type="Pfam" id="PF07734">
    <property type="entry name" value="FBA_1"/>
    <property type="match status" value="3"/>
</dbReference>
<dbReference type="InterPro" id="IPR001810">
    <property type="entry name" value="F-box_dom"/>
</dbReference>